<sequence>MADQNDEIVSRLRGISSDEKSEMGKMKCRIDDQARLIMMLKKRNDEYILANMNLDKHSIELENQIEELREELNEQQNFKDKMEELTLTIEQLKTLNYQWELKEQQTKQRFLFQNEQSNKYQQDILTFEQKIKVLEDLLKESKENCIEMENNSKKKLNEKQLIIDKQNNQIEQIQLQIQNLKKQIEDKEKNIEEIKQNHLNDFDQLQKTKQLLEEQIKKLQKRLQENSNNEDKLRQQLNKSQQLLNDANQRFINEEERVNSDIRVKQIEAKFVESQQKMETIQQEFFAYKNYTASLLSKEKQLNERLQLLLSGRTT</sequence>
<dbReference type="AlphaFoldDB" id="A0A813VM59"/>
<accession>A0A813VM59</accession>
<organism evidence="3 6">
    <name type="scientific">Adineta steineri</name>
    <dbReference type="NCBI Taxonomy" id="433720"/>
    <lineage>
        <taxon>Eukaryota</taxon>
        <taxon>Metazoa</taxon>
        <taxon>Spiralia</taxon>
        <taxon>Gnathifera</taxon>
        <taxon>Rotifera</taxon>
        <taxon>Eurotatoria</taxon>
        <taxon>Bdelloidea</taxon>
        <taxon>Adinetida</taxon>
        <taxon>Adinetidae</taxon>
        <taxon>Adineta</taxon>
    </lineage>
</organism>
<proteinExistence type="predicted"/>
<keyword evidence="1 2" id="KW-0175">Coiled coil</keyword>
<evidence type="ECO:0000313" key="4">
    <source>
        <dbReference type="EMBL" id="CAF1360736.1"/>
    </source>
</evidence>
<dbReference type="EMBL" id="CAJNOI010000023">
    <property type="protein sequence ID" value="CAF0845278.1"/>
    <property type="molecule type" value="Genomic_DNA"/>
</dbReference>
<gene>
    <name evidence="3" type="ORF">BJG266_LOCUS7536</name>
    <name evidence="4" type="ORF">QVE165_LOCUS34531</name>
</gene>
<evidence type="ECO:0000313" key="6">
    <source>
        <dbReference type="Proteomes" id="UP000663877"/>
    </source>
</evidence>
<dbReference type="SUPFAM" id="SSF57997">
    <property type="entry name" value="Tropomyosin"/>
    <property type="match status" value="1"/>
</dbReference>
<dbReference type="PANTHER" id="PTHR34768:SF2">
    <property type="entry name" value="COILED-COIL DOMAIN CONTAINING 89"/>
    <property type="match status" value="1"/>
</dbReference>
<evidence type="ECO:0000313" key="5">
    <source>
        <dbReference type="Proteomes" id="UP000663832"/>
    </source>
</evidence>
<comment type="caution">
    <text evidence="3">The sequence shown here is derived from an EMBL/GenBank/DDBJ whole genome shotgun (WGS) entry which is preliminary data.</text>
</comment>
<reference evidence="3" key="1">
    <citation type="submission" date="2021-02" db="EMBL/GenBank/DDBJ databases">
        <authorList>
            <person name="Nowell W R."/>
        </authorList>
    </citation>
    <scope>NUCLEOTIDE SEQUENCE</scope>
</reference>
<feature type="coiled-coil region" evidence="2">
    <location>
        <begin position="51"/>
        <end position="95"/>
    </location>
</feature>
<evidence type="ECO:0000313" key="3">
    <source>
        <dbReference type="EMBL" id="CAF0845278.1"/>
    </source>
</evidence>
<evidence type="ECO:0000256" key="2">
    <source>
        <dbReference type="SAM" id="Coils"/>
    </source>
</evidence>
<protein>
    <submittedName>
        <fullName evidence="3">Uncharacterized protein</fullName>
    </submittedName>
</protein>
<dbReference type="EMBL" id="CAJNOM010000326">
    <property type="protein sequence ID" value="CAF1360736.1"/>
    <property type="molecule type" value="Genomic_DNA"/>
</dbReference>
<dbReference type="PANTHER" id="PTHR34768">
    <property type="entry name" value="COILED-COIL DOMAIN-CONTAINING PROTEIN 89"/>
    <property type="match status" value="1"/>
</dbReference>
<dbReference type="Proteomes" id="UP000663877">
    <property type="component" value="Unassembled WGS sequence"/>
</dbReference>
<dbReference type="OrthoDB" id="10020070at2759"/>
<feature type="coiled-coil region" evidence="2">
    <location>
        <begin position="124"/>
        <end position="284"/>
    </location>
</feature>
<dbReference type="InterPro" id="IPR043450">
    <property type="entry name" value="CCDC89-like"/>
</dbReference>
<evidence type="ECO:0000256" key="1">
    <source>
        <dbReference type="ARBA" id="ARBA00023054"/>
    </source>
</evidence>
<keyword evidence="5" id="KW-1185">Reference proteome</keyword>
<name>A0A813VM59_9BILA</name>
<dbReference type="Proteomes" id="UP000663832">
    <property type="component" value="Unassembled WGS sequence"/>
</dbReference>